<evidence type="ECO:0000313" key="2">
    <source>
        <dbReference type="EMBL" id="KAE8009573.1"/>
    </source>
</evidence>
<reference evidence="2 3" key="1">
    <citation type="submission" date="2019-06" db="EMBL/GenBank/DDBJ databases">
        <title>A chromosomal-level reference genome of Carpinus fangiana (Coryloideae, Betulaceae).</title>
        <authorList>
            <person name="Yang X."/>
            <person name="Wang Z."/>
            <person name="Zhang L."/>
            <person name="Hao G."/>
            <person name="Liu J."/>
            <person name="Yang Y."/>
        </authorList>
    </citation>
    <scope>NUCLEOTIDE SEQUENCE [LARGE SCALE GENOMIC DNA]</scope>
    <source>
        <strain evidence="2">Cfa_2016G</strain>
        <tissue evidence="2">Leaf</tissue>
    </source>
</reference>
<sequence>MSKFFSNTSNTYNTLRHRPRSPNSTIHPKGQPNTNLVTTSSNFRPRSLKAFKLRGKHTTKPLANNIEQDKPSNTKKEKQLDETTNTRNY</sequence>
<dbReference type="EMBL" id="CM017322">
    <property type="protein sequence ID" value="KAE8009573.1"/>
    <property type="molecule type" value="Genomic_DNA"/>
</dbReference>
<gene>
    <name evidence="2" type="ORF">FH972_006004</name>
</gene>
<feature type="compositionally biased region" description="Polar residues" evidence="1">
    <location>
        <begin position="1"/>
        <end position="14"/>
    </location>
</feature>
<feature type="compositionally biased region" description="Basic residues" evidence="1">
    <location>
        <begin position="46"/>
        <end position="59"/>
    </location>
</feature>
<proteinExistence type="predicted"/>
<dbReference type="Proteomes" id="UP000327013">
    <property type="component" value="Chromosome 2"/>
</dbReference>
<name>A0A5N6QTW6_9ROSI</name>
<evidence type="ECO:0000256" key="1">
    <source>
        <dbReference type="SAM" id="MobiDB-lite"/>
    </source>
</evidence>
<keyword evidence="3" id="KW-1185">Reference proteome</keyword>
<accession>A0A5N6QTW6</accession>
<organism evidence="2 3">
    <name type="scientific">Carpinus fangiana</name>
    <dbReference type="NCBI Taxonomy" id="176857"/>
    <lineage>
        <taxon>Eukaryota</taxon>
        <taxon>Viridiplantae</taxon>
        <taxon>Streptophyta</taxon>
        <taxon>Embryophyta</taxon>
        <taxon>Tracheophyta</taxon>
        <taxon>Spermatophyta</taxon>
        <taxon>Magnoliopsida</taxon>
        <taxon>eudicotyledons</taxon>
        <taxon>Gunneridae</taxon>
        <taxon>Pentapetalae</taxon>
        <taxon>rosids</taxon>
        <taxon>fabids</taxon>
        <taxon>Fagales</taxon>
        <taxon>Betulaceae</taxon>
        <taxon>Carpinus</taxon>
    </lineage>
</organism>
<protein>
    <submittedName>
        <fullName evidence="2">Uncharacterized protein</fullName>
    </submittedName>
</protein>
<dbReference type="AlphaFoldDB" id="A0A5N6QTW6"/>
<feature type="compositionally biased region" description="Polar residues" evidence="1">
    <location>
        <begin position="21"/>
        <end position="44"/>
    </location>
</feature>
<feature type="region of interest" description="Disordered" evidence="1">
    <location>
        <begin position="1"/>
        <end position="89"/>
    </location>
</feature>
<feature type="compositionally biased region" description="Basic and acidic residues" evidence="1">
    <location>
        <begin position="67"/>
        <end position="81"/>
    </location>
</feature>
<evidence type="ECO:0000313" key="3">
    <source>
        <dbReference type="Proteomes" id="UP000327013"/>
    </source>
</evidence>